<feature type="compositionally biased region" description="Acidic residues" evidence="2">
    <location>
        <begin position="656"/>
        <end position="670"/>
    </location>
</feature>
<feature type="compositionally biased region" description="Acidic residues" evidence="2">
    <location>
        <begin position="896"/>
        <end position="905"/>
    </location>
</feature>
<feature type="compositionally biased region" description="Acidic residues" evidence="2">
    <location>
        <begin position="1113"/>
        <end position="1125"/>
    </location>
</feature>
<dbReference type="EMBL" id="VJMJ01000009">
    <property type="protein sequence ID" value="KAF0744354.1"/>
    <property type="molecule type" value="Genomic_DNA"/>
</dbReference>
<feature type="compositionally biased region" description="Basic and acidic residues" evidence="2">
    <location>
        <begin position="527"/>
        <end position="543"/>
    </location>
</feature>
<feature type="compositionally biased region" description="Basic and acidic residues" evidence="2">
    <location>
        <begin position="788"/>
        <end position="804"/>
    </location>
</feature>
<feature type="coiled-coil region" evidence="1">
    <location>
        <begin position="245"/>
        <end position="305"/>
    </location>
</feature>
<feature type="compositionally biased region" description="Acidic residues" evidence="2">
    <location>
        <begin position="583"/>
        <end position="597"/>
    </location>
</feature>
<keyword evidence="1" id="KW-0175">Coiled coil</keyword>
<feature type="region of interest" description="Disordered" evidence="2">
    <location>
        <begin position="107"/>
        <end position="131"/>
    </location>
</feature>
<dbReference type="VEuPathDB" id="FungiDB:AeMF1_016839"/>
<keyword evidence="4" id="KW-1185">Reference proteome</keyword>
<feature type="compositionally biased region" description="Basic and acidic residues" evidence="2">
    <location>
        <begin position="1079"/>
        <end position="1105"/>
    </location>
</feature>
<evidence type="ECO:0000313" key="4">
    <source>
        <dbReference type="Proteomes" id="UP000481153"/>
    </source>
</evidence>
<feature type="compositionally biased region" description="Basic and acidic residues" evidence="2">
    <location>
        <begin position="751"/>
        <end position="762"/>
    </location>
</feature>
<feature type="compositionally biased region" description="Polar residues" evidence="2">
    <location>
        <begin position="15"/>
        <end position="27"/>
    </location>
</feature>
<feature type="compositionally biased region" description="Basic and acidic residues" evidence="2">
    <location>
        <begin position="999"/>
        <end position="1014"/>
    </location>
</feature>
<evidence type="ECO:0000256" key="1">
    <source>
        <dbReference type="SAM" id="Coils"/>
    </source>
</evidence>
<gene>
    <name evidence="3" type="ORF">Ae201684_000841</name>
</gene>
<name>A0A6G0XUW7_9STRA</name>
<accession>A0A6G0XUW7</accession>
<feature type="region of interest" description="Disordered" evidence="2">
    <location>
        <begin position="622"/>
        <end position="1032"/>
    </location>
</feature>
<feature type="compositionally biased region" description="Polar residues" evidence="2">
    <location>
        <begin position="402"/>
        <end position="416"/>
    </location>
</feature>
<feature type="region of interest" description="Disordered" evidence="2">
    <location>
        <begin position="324"/>
        <end position="597"/>
    </location>
</feature>
<organism evidence="3 4">
    <name type="scientific">Aphanomyces euteiches</name>
    <dbReference type="NCBI Taxonomy" id="100861"/>
    <lineage>
        <taxon>Eukaryota</taxon>
        <taxon>Sar</taxon>
        <taxon>Stramenopiles</taxon>
        <taxon>Oomycota</taxon>
        <taxon>Saprolegniomycetes</taxon>
        <taxon>Saprolegniales</taxon>
        <taxon>Verrucalvaceae</taxon>
        <taxon>Aphanomyces</taxon>
    </lineage>
</organism>
<feature type="compositionally biased region" description="Polar residues" evidence="2">
    <location>
        <begin position="347"/>
        <end position="360"/>
    </location>
</feature>
<dbReference type="Proteomes" id="UP000481153">
    <property type="component" value="Unassembled WGS sequence"/>
</dbReference>
<evidence type="ECO:0000256" key="2">
    <source>
        <dbReference type="SAM" id="MobiDB-lite"/>
    </source>
</evidence>
<protein>
    <submittedName>
        <fullName evidence="3">Uncharacterized protein</fullName>
    </submittedName>
</protein>
<feature type="compositionally biased region" description="Acidic residues" evidence="2">
    <location>
        <begin position="544"/>
        <end position="557"/>
    </location>
</feature>
<reference evidence="3 4" key="1">
    <citation type="submission" date="2019-07" db="EMBL/GenBank/DDBJ databases">
        <title>Genomics analysis of Aphanomyces spp. identifies a new class of oomycete effector associated with host adaptation.</title>
        <authorList>
            <person name="Gaulin E."/>
        </authorList>
    </citation>
    <scope>NUCLEOTIDE SEQUENCE [LARGE SCALE GENOMIC DNA]</scope>
    <source>
        <strain evidence="3 4">ATCC 201684</strain>
    </source>
</reference>
<feature type="compositionally biased region" description="Basic and acidic residues" evidence="2">
    <location>
        <begin position="974"/>
        <end position="988"/>
    </location>
</feature>
<feature type="compositionally biased region" description="Polar residues" evidence="2">
    <location>
        <begin position="955"/>
        <end position="964"/>
    </location>
</feature>
<dbReference type="AlphaFoldDB" id="A0A6G0XUW7"/>
<feature type="compositionally biased region" description="Basic and acidic residues" evidence="2">
    <location>
        <begin position="622"/>
        <end position="651"/>
    </location>
</feature>
<feature type="region of interest" description="Disordered" evidence="2">
    <location>
        <begin position="1"/>
        <end position="61"/>
    </location>
</feature>
<feature type="compositionally biased region" description="Basic and acidic residues" evidence="2">
    <location>
        <begin position="492"/>
        <end position="502"/>
    </location>
</feature>
<feature type="region of interest" description="Disordered" evidence="2">
    <location>
        <begin position="1049"/>
        <end position="1137"/>
    </location>
</feature>
<feature type="compositionally biased region" description="Basic and acidic residues" evidence="2">
    <location>
        <begin position="844"/>
        <end position="854"/>
    </location>
</feature>
<sequence length="1137" mass="125064">MSRTSGQVDIRNAYQPPSTSAASSIPDNATRPATARFDGTTAARVNGSTDTRPARPSSAHTRLLTTYGATGSSPKASDAVITKQDLRRKRGEEYLSERIRQIYGDVGRDTNRPKRNSMMFQDMSGRPYKGESESLQDTIHALKYQLQQESDKRTKLAARCRRLEQVVAMKDKKLEEALAMHAQHSSYNSYQRELANRERTYNHMLGKLREKIDQQTTTIAAYEDIVNDLKAGTKHTRVMEMEESLTQFAMELQMARAKIDTQERQLAQAQKQLEDRSEATAQKTVKRLRSIVLALNEDKKRLDKENKVLKAYIAQKDHELAAAHSAALKSHPKPKVGSPTKRFMPPTSATNSILETTYEASPTPHPPPQKASRPQSAGRARPTAPGRPSTSGFKRTVLSPARSASTPKKATQQGDTKASPAPSTPATEQQPVVAVPPATKEENTHPPQPPQAHVPDTPVETPAPQKSNAAADCPLLHTTTSEEVLDAPESQPNHDVKAHDDRLEGDEWTNDGEAVAASEDDLEETDIERILNRDDEPVRATNDHDDEDGEDDFDELMAFEPSSSVKPTSEEVELEENNMKDDAGDDDNEEAVDEDEADDIATELDEVTAACKIQKIFRMYSHRRDSMELHKETVLRASKSSESEIKLHEENSPAAVEEEEDDVYSEPAESEEGKITPGASQSSLQSSPEPQDSQPEAPSTDDETTRRQDIAASTIQKAYRRSSIAFVVSRENEEDVKVSAEDEENTPRNGLESHDNEAKYDEAASAIQNDFRHASARTSVDSNEEEMAERHDEVETSSADKEVVQDDASEVYSEVAVSEGQITPQASDASIDKQQDAAESPKGFPDDSSFKQFDEFDSQESDVVVVRDEKPSANETAVVDQADVDTGDFVASSQPADEEGTEVESEIPPTEVATTTIETPKDLEQQESLEEATKSFGELALESTSNDDFDDSRVEATSAQTNDINAAILAPTEAAHDTDNHASDDVDAKQTTSNAEVDQLERTQARSEVTKEAEAAVTNGEGAFADDQSEYDVATPRIEVAEKELTIEATMYTPVDAPASNFEDEMPTKEENPPVSPSADDRKLIESVMDHLDIAESDDEARPTPRGEAPMSYEDEFLDDEDDLGDISQDAHTLAGE</sequence>
<feature type="compositionally biased region" description="Low complexity" evidence="2">
    <location>
        <begin position="679"/>
        <end position="698"/>
    </location>
</feature>
<proteinExistence type="predicted"/>
<comment type="caution">
    <text evidence="3">The sequence shown here is derived from an EMBL/GenBank/DDBJ whole genome shotgun (WGS) entry which is preliminary data.</text>
</comment>
<evidence type="ECO:0000313" key="3">
    <source>
        <dbReference type="EMBL" id="KAF0744354.1"/>
    </source>
</evidence>